<dbReference type="RefSeq" id="WP_257022057.1">
    <property type="nucleotide sequence ID" value="NZ_JACBYR010000001.1"/>
</dbReference>
<dbReference type="PROSITE" id="PS50928">
    <property type="entry name" value="ABC_TM1"/>
    <property type="match status" value="1"/>
</dbReference>
<keyword evidence="5 7" id="KW-1133">Transmembrane helix</keyword>
<keyword evidence="10" id="KW-1185">Reference proteome</keyword>
<dbReference type="PANTHER" id="PTHR30151">
    <property type="entry name" value="ALKANE SULFONATE ABC TRANSPORTER-RELATED, MEMBRANE SUBUNIT"/>
    <property type="match status" value="1"/>
</dbReference>
<keyword evidence="6 7" id="KW-0472">Membrane</keyword>
<evidence type="ECO:0000256" key="4">
    <source>
        <dbReference type="ARBA" id="ARBA00022692"/>
    </source>
</evidence>
<evidence type="ECO:0000256" key="5">
    <source>
        <dbReference type="ARBA" id="ARBA00022989"/>
    </source>
</evidence>
<evidence type="ECO:0000313" key="10">
    <source>
        <dbReference type="Proteomes" id="UP000542125"/>
    </source>
</evidence>
<evidence type="ECO:0000313" key="9">
    <source>
        <dbReference type="EMBL" id="NYE83185.1"/>
    </source>
</evidence>
<evidence type="ECO:0000259" key="8">
    <source>
        <dbReference type="PROSITE" id="PS50928"/>
    </source>
</evidence>
<comment type="similarity">
    <text evidence="7">Belongs to the binding-protein-dependent transport system permease family.</text>
</comment>
<dbReference type="CDD" id="cd06261">
    <property type="entry name" value="TM_PBP2"/>
    <property type="match status" value="1"/>
</dbReference>
<feature type="transmembrane region" description="Helical" evidence="7">
    <location>
        <begin position="118"/>
        <end position="139"/>
    </location>
</feature>
<feature type="transmembrane region" description="Helical" evidence="7">
    <location>
        <begin position="83"/>
        <end position="106"/>
    </location>
</feature>
<reference evidence="9 10" key="1">
    <citation type="submission" date="2020-07" db="EMBL/GenBank/DDBJ databases">
        <title>Genomic Encyclopedia of Type Strains, Phase IV (KMG-V): Genome sequencing to study the core and pangenomes of soil and plant-associated prokaryotes.</title>
        <authorList>
            <person name="Whitman W."/>
        </authorList>
    </citation>
    <scope>NUCLEOTIDE SEQUENCE [LARGE SCALE GENOMIC DNA]</scope>
    <source>
        <strain evidence="9 10">SAS40</strain>
    </source>
</reference>
<dbReference type="Gene3D" id="1.10.3720.10">
    <property type="entry name" value="MetI-like"/>
    <property type="match status" value="1"/>
</dbReference>
<gene>
    <name evidence="9" type="ORF">FHW18_002456</name>
</gene>
<feature type="transmembrane region" description="Helical" evidence="7">
    <location>
        <begin position="240"/>
        <end position="259"/>
    </location>
</feature>
<comment type="caution">
    <text evidence="9">The sequence shown here is derived from an EMBL/GenBank/DDBJ whole genome shotgun (WGS) entry which is preliminary data.</text>
</comment>
<feature type="domain" description="ABC transmembrane type-1" evidence="8">
    <location>
        <begin position="79"/>
        <end position="260"/>
    </location>
</feature>
<evidence type="ECO:0000256" key="3">
    <source>
        <dbReference type="ARBA" id="ARBA00022475"/>
    </source>
</evidence>
<protein>
    <submittedName>
        <fullName evidence="9">NitT/TauT family transport system permease protein</fullName>
    </submittedName>
</protein>
<feature type="transmembrane region" description="Helical" evidence="7">
    <location>
        <begin position="208"/>
        <end position="228"/>
    </location>
</feature>
<feature type="transmembrane region" description="Helical" evidence="7">
    <location>
        <begin position="145"/>
        <end position="164"/>
    </location>
</feature>
<proteinExistence type="inferred from homology"/>
<accession>A0A7Y9IUP5</accession>
<dbReference type="Proteomes" id="UP000542125">
    <property type="component" value="Unassembled WGS sequence"/>
</dbReference>
<keyword evidence="3" id="KW-1003">Cell membrane</keyword>
<sequence>MTTKPPAAMGLTPHRPHTPLGWVRTSSLRMAYTLGTLAVFLLVWEAACHVFGIGAYLLPKPSDVLAQMADDPVFLLRHTAATAWATVAGFALAVVAGVVLAVVIVYSPFLEKTLFTSLVAFNAIPKVAIAPLFILWIGTGIESKVLMAFLIAIFPIIVDTVAGLRSVDPAQLDLISIYRSSRLQIFWKIRFPNALPSIFAGMKVSVTLALIGAIVGEFVGANQGLGFVILQAQGTYQTPLVFAAIAVLSILGVVLFNLIDAAEHLALPWHVSNRGKRGRR</sequence>
<dbReference type="PANTHER" id="PTHR30151:SF20">
    <property type="entry name" value="ABC TRANSPORTER PERMEASE PROTEIN HI_0355-RELATED"/>
    <property type="match status" value="1"/>
</dbReference>
<name>A0A7Y9IUP5_9BURK</name>
<dbReference type="GO" id="GO:0005886">
    <property type="term" value="C:plasma membrane"/>
    <property type="evidence" value="ECO:0007669"/>
    <property type="project" value="UniProtKB-SubCell"/>
</dbReference>
<dbReference type="InterPro" id="IPR000515">
    <property type="entry name" value="MetI-like"/>
</dbReference>
<keyword evidence="2 7" id="KW-0813">Transport</keyword>
<evidence type="ECO:0000256" key="2">
    <source>
        <dbReference type="ARBA" id="ARBA00022448"/>
    </source>
</evidence>
<dbReference type="InterPro" id="IPR035906">
    <property type="entry name" value="MetI-like_sf"/>
</dbReference>
<evidence type="ECO:0000256" key="1">
    <source>
        <dbReference type="ARBA" id="ARBA00004651"/>
    </source>
</evidence>
<evidence type="ECO:0000256" key="7">
    <source>
        <dbReference type="RuleBase" id="RU363032"/>
    </source>
</evidence>
<dbReference type="GO" id="GO:0055085">
    <property type="term" value="P:transmembrane transport"/>
    <property type="evidence" value="ECO:0007669"/>
    <property type="project" value="InterPro"/>
</dbReference>
<comment type="subcellular location">
    <subcellularLocation>
        <location evidence="1 7">Cell membrane</location>
        <topology evidence="1 7">Multi-pass membrane protein</topology>
    </subcellularLocation>
</comment>
<dbReference type="SUPFAM" id="SSF161098">
    <property type="entry name" value="MetI-like"/>
    <property type="match status" value="1"/>
</dbReference>
<keyword evidence="4 7" id="KW-0812">Transmembrane</keyword>
<dbReference type="Pfam" id="PF00528">
    <property type="entry name" value="BPD_transp_1"/>
    <property type="match status" value="1"/>
</dbReference>
<evidence type="ECO:0000256" key="6">
    <source>
        <dbReference type="ARBA" id="ARBA00023136"/>
    </source>
</evidence>
<organism evidence="9 10">
    <name type="scientific">Pigmentiphaga litoralis</name>
    <dbReference type="NCBI Taxonomy" id="516702"/>
    <lineage>
        <taxon>Bacteria</taxon>
        <taxon>Pseudomonadati</taxon>
        <taxon>Pseudomonadota</taxon>
        <taxon>Betaproteobacteria</taxon>
        <taxon>Burkholderiales</taxon>
        <taxon>Alcaligenaceae</taxon>
        <taxon>Pigmentiphaga</taxon>
    </lineage>
</organism>
<dbReference type="EMBL" id="JACBYR010000001">
    <property type="protein sequence ID" value="NYE83185.1"/>
    <property type="molecule type" value="Genomic_DNA"/>
</dbReference>
<dbReference type="AlphaFoldDB" id="A0A7Y9IUP5"/>
<feature type="transmembrane region" description="Helical" evidence="7">
    <location>
        <begin position="34"/>
        <end position="58"/>
    </location>
</feature>